<dbReference type="InterPro" id="IPR050492">
    <property type="entry name" value="Bact_metal-bind_prot9"/>
</dbReference>
<dbReference type="PANTHER" id="PTHR42953:SF8">
    <property type="entry name" value="ZINT DOMAIN-CONTAINING PROTEIN"/>
    <property type="match status" value="1"/>
</dbReference>
<dbReference type="PROSITE" id="PS51257">
    <property type="entry name" value="PROKAR_LIPOPROTEIN"/>
    <property type="match status" value="1"/>
</dbReference>
<feature type="region of interest" description="Disordered" evidence="2">
    <location>
        <begin position="140"/>
        <end position="227"/>
    </location>
</feature>
<accession>A0A3A9KDG6</accession>
<sequence>MKKRMIIFSVLLVTAVMLSACGDSQNTVNSNNNGEDEANESTETIEIMTTLFPLEEFTNRIGGEHVNVNNIVPVGADAHTFEPTANQMIEIAESDLFIYNGADFEGFADSIKDAVDSQEVKILAASDGIDLIGFDHSHDEASHEEENNHAHESNEENNHAHESNEENNHAHESNEENNHAHENNEENNHSHESNEENNHAHEGNEENNHAHENNETDTESTEHAHGEEDPHVWLDPIRSIQLAENIKDALVEINPEMEEEFTGNFEELKLELEELDDSFQQMANEITQDTIIVSHAGYGYWEERYGIKQSAISGLSSTNEPSIQQIQDVIDFMGTNKINYVMFEQSIPTDIAETVRTEVGAEELWLHNIEALTEEEVENDEDYFSLMEQNIETLRTALQ</sequence>
<dbReference type="RefSeq" id="WP_110936570.1">
    <property type="nucleotide sequence ID" value="NZ_KZ614146.1"/>
</dbReference>
<keyword evidence="5" id="KW-1185">Reference proteome</keyword>
<dbReference type="Gene3D" id="3.40.50.1980">
    <property type="entry name" value="Nitrogenase molybdenum iron protein domain"/>
    <property type="match status" value="3"/>
</dbReference>
<evidence type="ECO:0000313" key="5">
    <source>
        <dbReference type="Proteomes" id="UP000281498"/>
    </source>
</evidence>
<proteinExistence type="predicted"/>
<feature type="chain" id="PRO_5039158876" evidence="3">
    <location>
        <begin position="21"/>
        <end position="399"/>
    </location>
</feature>
<evidence type="ECO:0000313" key="4">
    <source>
        <dbReference type="EMBL" id="RKL68790.1"/>
    </source>
</evidence>
<dbReference type="GO" id="GO:0046872">
    <property type="term" value="F:metal ion binding"/>
    <property type="evidence" value="ECO:0007669"/>
    <property type="project" value="InterPro"/>
</dbReference>
<organism evidence="4 5">
    <name type="scientific">Salipaludibacillus neizhouensis</name>
    <dbReference type="NCBI Taxonomy" id="885475"/>
    <lineage>
        <taxon>Bacteria</taxon>
        <taxon>Bacillati</taxon>
        <taxon>Bacillota</taxon>
        <taxon>Bacilli</taxon>
        <taxon>Bacillales</taxon>
        <taxon>Bacillaceae</taxon>
    </lineage>
</organism>
<evidence type="ECO:0000256" key="2">
    <source>
        <dbReference type="SAM" id="MobiDB-lite"/>
    </source>
</evidence>
<dbReference type="OrthoDB" id="9810636at2"/>
<gene>
    <name evidence="4" type="ORF">CR203_01720</name>
</gene>
<feature type="signal peptide" evidence="3">
    <location>
        <begin position="1"/>
        <end position="20"/>
    </location>
</feature>
<protein>
    <submittedName>
        <fullName evidence="4">ABC transporter substrate-binding protein</fullName>
    </submittedName>
</protein>
<dbReference type="AlphaFoldDB" id="A0A3A9KDG6"/>
<dbReference type="Pfam" id="PF01297">
    <property type="entry name" value="ZnuA"/>
    <property type="match status" value="1"/>
</dbReference>
<dbReference type="EMBL" id="PDOE01000001">
    <property type="protein sequence ID" value="RKL68790.1"/>
    <property type="molecule type" value="Genomic_DNA"/>
</dbReference>
<dbReference type="InterPro" id="IPR006127">
    <property type="entry name" value="ZnuA-like"/>
</dbReference>
<feature type="coiled-coil region" evidence="1">
    <location>
        <begin position="258"/>
        <end position="285"/>
    </location>
</feature>
<keyword evidence="3" id="KW-0732">Signal</keyword>
<dbReference type="SUPFAM" id="SSF53807">
    <property type="entry name" value="Helical backbone' metal receptor"/>
    <property type="match status" value="1"/>
</dbReference>
<dbReference type="Proteomes" id="UP000281498">
    <property type="component" value="Unassembled WGS sequence"/>
</dbReference>
<dbReference type="PANTHER" id="PTHR42953">
    <property type="entry name" value="HIGH-AFFINITY ZINC UPTAKE SYSTEM PROTEIN ZNUA-RELATED"/>
    <property type="match status" value="1"/>
</dbReference>
<comment type="caution">
    <text evidence="4">The sequence shown here is derived from an EMBL/GenBank/DDBJ whole genome shotgun (WGS) entry which is preliminary data.</text>
</comment>
<dbReference type="GO" id="GO:0030001">
    <property type="term" value="P:metal ion transport"/>
    <property type="evidence" value="ECO:0007669"/>
    <property type="project" value="InterPro"/>
</dbReference>
<name>A0A3A9KDG6_9BACI</name>
<evidence type="ECO:0000256" key="1">
    <source>
        <dbReference type="SAM" id="Coils"/>
    </source>
</evidence>
<keyword evidence="1" id="KW-0175">Coiled coil</keyword>
<dbReference type="PRINTS" id="PR00691">
    <property type="entry name" value="ADHESINB"/>
</dbReference>
<evidence type="ECO:0000256" key="3">
    <source>
        <dbReference type="SAM" id="SignalP"/>
    </source>
</evidence>
<dbReference type="GO" id="GO:0007155">
    <property type="term" value="P:cell adhesion"/>
    <property type="evidence" value="ECO:0007669"/>
    <property type="project" value="InterPro"/>
</dbReference>
<dbReference type="InterPro" id="IPR006129">
    <property type="entry name" value="AdhesinB"/>
</dbReference>
<reference evidence="4 5" key="1">
    <citation type="submission" date="2017-10" db="EMBL/GenBank/DDBJ databases">
        <title>Bacillus sp. nov., a halophilic bacterium isolated from a Keqin Lake.</title>
        <authorList>
            <person name="Wang H."/>
        </authorList>
    </citation>
    <scope>NUCLEOTIDE SEQUENCE [LARGE SCALE GENOMIC DNA]</scope>
    <source>
        <strain evidence="4 5">KCTC 13187</strain>
    </source>
</reference>